<protein>
    <submittedName>
        <fullName evidence="10">DUF1751 domain-containing protein</fullName>
    </submittedName>
    <submittedName>
        <fullName evidence="9">Rhomboid family intramembrane serine protease</fullName>
    </submittedName>
</protein>
<dbReference type="EMBL" id="PFIH01000037">
    <property type="protein sequence ID" value="PIX28056.1"/>
    <property type="molecule type" value="Genomic_DNA"/>
</dbReference>
<evidence type="ECO:0000256" key="1">
    <source>
        <dbReference type="ARBA" id="ARBA00004141"/>
    </source>
</evidence>
<reference evidence="9 19" key="1">
    <citation type="submission" date="2017-09" db="EMBL/GenBank/DDBJ databases">
        <title>Depth-based differentiation of microbial function through sediment-hosted aquifers and enrichment of novel symbionts in the deep terrestrial subsurface.</title>
        <authorList>
            <person name="Probst A.J."/>
            <person name="Ladd B."/>
            <person name="Jarett J.K."/>
            <person name="Geller-Mcgrath D.E."/>
            <person name="Sieber C.M."/>
            <person name="Emerson J.B."/>
            <person name="Anantharaman K."/>
            <person name="Thomas B.C."/>
            <person name="Malmstrom R."/>
            <person name="Stieglmeier M."/>
            <person name="Klingl A."/>
            <person name="Woyke T."/>
            <person name="Ryan C.M."/>
            <person name="Banfield J.F."/>
        </authorList>
    </citation>
    <scope>NUCLEOTIDE SEQUENCE [LARGE SCALE GENOMIC DNA]</scope>
    <source>
        <strain evidence="11">CG02_land_8_20_14_3_00_31_209</strain>
        <strain evidence="10">CG03_land_8_20_14_0_80_31_114</strain>
        <strain evidence="12">CG17_big_fil_post_rev_8_21_14_2_50_31_73</strain>
        <strain evidence="9">CG18_big_fil_WC_8_21_14_2_50_31_19</strain>
        <strain evidence="14">CG_4_10_14_0_8_um_filter_31_133</strain>
        <strain evidence="13">CG_4_8_14_3_um_filter</strain>
        <strain evidence="16">CG_4_9_14_0_8_um_filter_31_21</strain>
        <strain evidence="15">CG_4_9_14_3_um_filter_31_125</strain>
    </source>
</reference>
<dbReference type="GO" id="GO:0004252">
    <property type="term" value="F:serine-type endopeptidase activity"/>
    <property type="evidence" value="ECO:0007669"/>
    <property type="project" value="InterPro"/>
</dbReference>
<evidence type="ECO:0000313" key="10">
    <source>
        <dbReference type="EMBL" id="PIV13965.1"/>
    </source>
</evidence>
<evidence type="ECO:0000313" key="11">
    <source>
        <dbReference type="EMBL" id="PIV46326.1"/>
    </source>
</evidence>
<accession>A0A2H9M2U9</accession>
<dbReference type="GO" id="GO:0006508">
    <property type="term" value="P:proteolysis"/>
    <property type="evidence" value="ECO:0007669"/>
    <property type="project" value="UniProtKB-KW"/>
</dbReference>
<keyword evidence="5 7" id="KW-1133">Transmembrane helix</keyword>
<accession>A0A2G9LJQ6</accession>
<accession>A0A2H9MMP5</accession>
<name>A0A2G9LJQ6_HUBC1</name>
<dbReference type="SUPFAM" id="SSF144091">
    <property type="entry name" value="Rhomboid-like"/>
    <property type="match status" value="1"/>
</dbReference>
<sequence>MLFFRRTHFPIGTIFLTVVCVIVFVSSLFFSLFGLYLNQHFALGSWQYIQSNPNAIYTLLTSIFSHANFAHIMFNMLALLFMGTFLESIIGTRKFLSVFFITGFVGGLAFLLETAMSNEIIFALGASGAIFGISGALMILRPNVPVVVFPFPFPMPLWVAMLFNLILIYFLSFFLPIANSAHIGGFLAGLICGYFIKKANENEATKREIKIEWSI</sequence>
<reference evidence="17 18" key="2">
    <citation type="submission" date="2017-09" db="EMBL/GenBank/DDBJ databases">
        <title>Depth-based differentiation of microbial function through sediment-hosted aquifers and enrichment of novel symbionts in the deep terrestrial subsurface.</title>
        <authorList>
            <person name="Probst A.J."/>
            <person name="Ladd B."/>
            <person name="Jarett J.K."/>
            <person name="Geller-Mcgrath D.E."/>
            <person name="Sieber C.M.K."/>
            <person name="Emerson J.B."/>
            <person name="Anantharaman K."/>
            <person name="Thomas B.C."/>
            <person name="Malmstrom R."/>
            <person name="Stieglmeier M."/>
            <person name="Klingl A."/>
            <person name="Woyke T."/>
            <person name="Ryan C.M."/>
            <person name="Banfield J.F."/>
        </authorList>
    </citation>
    <scope>NUCLEOTIDE SEQUENCE [LARGE SCALE GENOMIC DNA]</scope>
</reference>
<dbReference type="PANTHER" id="PTHR43731:SF14">
    <property type="entry name" value="PRESENILIN-ASSOCIATED RHOMBOID-LIKE PROTEIN, MITOCHONDRIAL"/>
    <property type="match status" value="1"/>
</dbReference>
<accession>A0A2H9QSW0</accession>
<keyword evidence="6 7" id="KW-0472">Membrane</keyword>
<feature type="transmembrane region" description="Helical" evidence="7">
    <location>
        <begin position="95"/>
        <end position="114"/>
    </location>
</feature>
<dbReference type="EMBL" id="PEUT01000001">
    <property type="protein sequence ID" value="PIV13965.1"/>
    <property type="molecule type" value="Genomic_DNA"/>
</dbReference>
<evidence type="ECO:0000256" key="4">
    <source>
        <dbReference type="ARBA" id="ARBA00022801"/>
    </source>
</evidence>
<feature type="domain" description="Peptidase S54 rhomboid" evidence="8">
    <location>
        <begin position="55"/>
        <end position="196"/>
    </location>
</feature>
<dbReference type="InterPro" id="IPR050925">
    <property type="entry name" value="Rhomboid_protease_S54"/>
</dbReference>
<dbReference type="InterPro" id="IPR022764">
    <property type="entry name" value="Peptidase_S54_rhomboid_dom"/>
</dbReference>
<evidence type="ECO:0000256" key="7">
    <source>
        <dbReference type="SAM" id="Phobius"/>
    </source>
</evidence>
<feature type="transmembrane region" description="Helical" evidence="7">
    <location>
        <begin position="177"/>
        <end position="196"/>
    </location>
</feature>
<dbReference type="EMBL" id="PFSX01000046">
    <property type="protein sequence ID" value="PJC01274.1"/>
    <property type="molecule type" value="Genomic_DNA"/>
</dbReference>
<evidence type="ECO:0000313" key="16">
    <source>
        <dbReference type="EMBL" id="PJC01274.1"/>
    </source>
</evidence>
<evidence type="ECO:0000313" key="18">
    <source>
        <dbReference type="Proteomes" id="UP000228888"/>
    </source>
</evidence>
<evidence type="ECO:0000256" key="5">
    <source>
        <dbReference type="ARBA" id="ARBA00022989"/>
    </source>
</evidence>
<comment type="subcellular location">
    <subcellularLocation>
        <location evidence="1">Membrane</location>
        <topology evidence="1">Multi-pass membrane protein</topology>
    </subcellularLocation>
</comment>
<evidence type="ECO:0000256" key="6">
    <source>
        <dbReference type="ARBA" id="ARBA00023136"/>
    </source>
</evidence>
<dbReference type="Proteomes" id="UP000229789">
    <property type="component" value="Unassembled WGS sequence"/>
</dbReference>
<accession>A0A2H9N2D6</accession>
<comment type="caution">
    <text evidence="9">The sequence shown here is derived from an EMBL/GenBank/DDBJ whole genome shotgun (WGS) entry which is preliminary data.</text>
</comment>
<dbReference type="EMBL" id="PFFF01000041">
    <property type="protein sequence ID" value="PIV89645.1"/>
    <property type="molecule type" value="Genomic_DNA"/>
</dbReference>
<dbReference type="Proteomes" id="UP000231449">
    <property type="component" value="Unassembled WGS sequence"/>
</dbReference>
<dbReference type="EMBL" id="PCUF01000001">
    <property type="protein sequence ID" value="PIN66783.1"/>
    <property type="molecule type" value="Genomic_DNA"/>
</dbReference>
<proteinExistence type="inferred from homology"/>
<evidence type="ECO:0000259" key="8">
    <source>
        <dbReference type="Pfam" id="PF01694"/>
    </source>
</evidence>
<evidence type="ECO:0000313" key="14">
    <source>
        <dbReference type="EMBL" id="PIY99973.1"/>
    </source>
</evidence>
<comment type="similarity">
    <text evidence="2">Belongs to the peptidase S54 family.</text>
</comment>
<dbReference type="Proteomes" id="UP000228888">
    <property type="component" value="Unassembled WGS sequence"/>
</dbReference>
<dbReference type="Proteomes" id="UP000228989">
    <property type="component" value="Unassembled WGS sequence"/>
</dbReference>
<feature type="transmembrane region" description="Helical" evidence="7">
    <location>
        <begin position="120"/>
        <end position="140"/>
    </location>
</feature>
<gene>
    <name evidence="16" type="ORF">CO072_01870</name>
    <name evidence="15" type="ORF">CO124_01950</name>
    <name evidence="11" type="ORF">COS22_02055</name>
    <name evidence="10" type="ORF">COS45_00240</name>
    <name evidence="12" type="ORF">COW47_01975</name>
    <name evidence="9" type="ORF">COW69_00075</name>
    <name evidence="14" type="ORF">COY63_00370</name>
    <name evidence="13" type="ORF">COZ66_01550</name>
</gene>
<accession>A0A2H9M7N2</accession>
<evidence type="ECO:0000313" key="15">
    <source>
        <dbReference type="EMBL" id="PJB03697.1"/>
    </source>
</evidence>
<dbReference type="PANTHER" id="PTHR43731">
    <property type="entry name" value="RHOMBOID PROTEASE"/>
    <property type="match status" value="1"/>
</dbReference>
<evidence type="ECO:0000313" key="13">
    <source>
        <dbReference type="EMBL" id="PIX28056.1"/>
    </source>
</evidence>
<organism evidence="9 19">
    <name type="scientific">Huberarchaeum crystalense</name>
    <dbReference type="NCBI Taxonomy" id="2014257"/>
    <lineage>
        <taxon>Archaea</taxon>
        <taxon>Candidatus Huberarchaeota</taxon>
        <taxon>Candidatus Huberarchaeia</taxon>
        <taxon>Candidatus Huberarchaeales</taxon>
        <taxon>Candidatus Huberarchaeaceae</taxon>
        <taxon>Candidatus Huberarchaeum</taxon>
    </lineage>
</organism>
<keyword evidence="3 7" id="KW-0812">Transmembrane</keyword>
<dbReference type="InterPro" id="IPR035952">
    <property type="entry name" value="Rhomboid-like_sf"/>
</dbReference>
<dbReference type="Proteomes" id="UP000231232">
    <property type="component" value="Unassembled WGS sequence"/>
</dbReference>
<dbReference type="Proteomes" id="UP000228874">
    <property type="component" value="Unassembled WGS sequence"/>
</dbReference>
<evidence type="ECO:0000313" key="12">
    <source>
        <dbReference type="EMBL" id="PIV89645.1"/>
    </source>
</evidence>
<dbReference type="Pfam" id="PF01694">
    <property type="entry name" value="Rhomboid"/>
    <property type="match status" value="1"/>
</dbReference>
<accession>A0A2H9P929</accession>
<keyword evidence="9" id="KW-0645">Protease</keyword>
<dbReference type="Proteomes" id="UP000230713">
    <property type="component" value="Unassembled WGS sequence"/>
</dbReference>
<dbReference type="EMBL" id="PFMG01000015">
    <property type="protein sequence ID" value="PIY99973.1"/>
    <property type="molecule type" value="Genomic_DNA"/>
</dbReference>
<accession>A0A2H9RCT3</accession>
<dbReference type="EMBL" id="PFUW01000035">
    <property type="protein sequence ID" value="PJB03697.1"/>
    <property type="molecule type" value="Genomic_DNA"/>
</dbReference>
<dbReference type="AlphaFoldDB" id="A0A2G9LJQ6"/>
<feature type="transmembrane region" description="Helical" evidence="7">
    <location>
        <begin position="147"/>
        <end position="171"/>
    </location>
</feature>
<feature type="transmembrane region" description="Helical" evidence="7">
    <location>
        <begin position="12"/>
        <end position="36"/>
    </location>
</feature>
<dbReference type="Proteomes" id="UP000230477">
    <property type="component" value="Unassembled WGS sequence"/>
</dbReference>
<dbReference type="EMBL" id="PETW01000036">
    <property type="protein sequence ID" value="PIV46326.1"/>
    <property type="molecule type" value="Genomic_DNA"/>
</dbReference>
<dbReference type="GO" id="GO:0016020">
    <property type="term" value="C:membrane"/>
    <property type="evidence" value="ECO:0007669"/>
    <property type="project" value="UniProtKB-SubCell"/>
</dbReference>
<evidence type="ECO:0000256" key="3">
    <source>
        <dbReference type="ARBA" id="ARBA00022692"/>
    </source>
</evidence>
<dbReference type="Gene3D" id="1.20.1540.10">
    <property type="entry name" value="Rhomboid-like"/>
    <property type="match status" value="1"/>
</dbReference>
<evidence type="ECO:0000313" key="9">
    <source>
        <dbReference type="EMBL" id="PIN66783.1"/>
    </source>
</evidence>
<evidence type="ECO:0000313" key="17">
    <source>
        <dbReference type="Proteomes" id="UP000228874"/>
    </source>
</evidence>
<feature type="transmembrane region" description="Helical" evidence="7">
    <location>
        <begin position="56"/>
        <end position="83"/>
    </location>
</feature>
<keyword evidence="4" id="KW-0378">Hydrolase</keyword>
<evidence type="ECO:0000313" key="19">
    <source>
        <dbReference type="Proteomes" id="UP000229789"/>
    </source>
</evidence>
<evidence type="ECO:0000256" key="2">
    <source>
        <dbReference type="ARBA" id="ARBA00009045"/>
    </source>
</evidence>